<keyword evidence="3" id="KW-1185">Reference proteome</keyword>
<evidence type="ECO:0008006" key="4">
    <source>
        <dbReference type="Google" id="ProtNLM"/>
    </source>
</evidence>
<feature type="transmembrane region" description="Helical" evidence="1">
    <location>
        <begin position="7"/>
        <end position="25"/>
    </location>
</feature>
<dbReference type="EMBL" id="CP009313">
    <property type="protein sequence ID" value="AJE38939.1"/>
    <property type="molecule type" value="Genomic_DNA"/>
</dbReference>
<dbReference type="STRING" id="40318.SNOD_01865"/>
<reference evidence="2 3" key="2">
    <citation type="journal article" date="2016" name="Appl. Microbiol. Biotechnol.">
        <title>Exploiting the genome sequence of Streptomyces nodosus for enhanced antibiotic production.</title>
        <authorList>
            <person name="Sweeney P."/>
            <person name="Murphy C.D."/>
            <person name="Caffrey P."/>
        </authorList>
    </citation>
    <scope>NUCLEOTIDE SEQUENCE [LARGE SCALE GENOMIC DNA]</scope>
    <source>
        <strain evidence="2 3">ATCC 14899</strain>
    </source>
</reference>
<evidence type="ECO:0000313" key="2">
    <source>
        <dbReference type="EMBL" id="AJE38939.1"/>
    </source>
</evidence>
<keyword evidence="1" id="KW-1133">Transmembrane helix</keyword>
<sequence>MPAPGRGVGFGLSIIPAMTAAYRALPPNKIPDATPQLNALQRVDGAIGTAVLTVVLDDQLRHRPTPAGEVGRFGITFLRALAITIAAAIPAILLAHTERRVLRRAHASKPGEAADTSH</sequence>
<reference evidence="3" key="1">
    <citation type="submission" date="2014-09" db="EMBL/GenBank/DDBJ databases">
        <title>Sequence of the Streptomyces nodosus genome.</title>
        <authorList>
            <person name="Sweeney P."/>
            <person name="Stephens N."/>
            <person name="Murphy C."/>
            <person name="Caffrey P."/>
        </authorList>
    </citation>
    <scope>NUCLEOTIDE SEQUENCE [LARGE SCALE GENOMIC DNA]</scope>
    <source>
        <strain evidence="3">ATCC 14899</strain>
    </source>
</reference>
<organism evidence="2 3">
    <name type="scientific">Streptomyces nodosus</name>
    <dbReference type="NCBI Taxonomy" id="40318"/>
    <lineage>
        <taxon>Bacteria</taxon>
        <taxon>Bacillati</taxon>
        <taxon>Actinomycetota</taxon>
        <taxon>Actinomycetes</taxon>
        <taxon>Kitasatosporales</taxon>
        <taxon>Streptomycetaceae</taxon>
        <taxon>Streptomyces</taxon>
    </lineage>
</organism>
<gene>
    <name evidence="2" type="ORF">SNOD_01865</name>
</gene>
<evidence type="ECO:0000313" key="3">
    <source>
        <dbReference type="Proteomes" id="UP000031526"/>
    </source>
</evidence>
<accession>A0A0B5D748</accession>
<dbReference type="AlphaFoldDB" id="A0A0B5D748"/>
<proteinExistence type="predicted"/>
<keyword evidence="1" id="KW-0472">Membrane</keyword>
<keyword evidence="1" id="KW-0812">Transmembrane</keyword>
<protein>
    <recommendedName>
        <fullName evidence="4">MFS transporter</fullName>
    </recommendedName>
</protein>
<dbReference type="HOGENOM" id="CLU_2071841_0_0_11"/>
<name>A0A0B5D748_9ACTN</name>
<dbReference type="Proteomes" id="UP000031526">
    <property type="component" value="Chromosome"/>
</dbReference>
<evidence type="ECO:0000256" key="1">
    <source>
        <dbReference type="SAM" id="Phobius"/>
    </source>
</evidence>
<feature type="transmembrane region" description="Helical" evidence="1">
    <location>
        <begin position="73"/>
        <end position="95"/>
    </location>
</feature>